<dbReference type="Pfam" id="PF03004">
    <property type="entry name" value="Transposase_24"/>
    <property type="match status" value="1"/>
</dbReference>
<dbReference type="Proteomes" id="UP000652761">
    <property type="component" value="Unassembled WGS sequence"/>
</dbReference>
<evidence type="ECO:0000313" key="1">
    <source>
        <dbReference type="EMBL" id="MQM22725.1"/>
    </source>
</evidence>
<sequence length="176" mass="20557">MGCEDETRARSDWEAIAKINYRKALYQACEKAQQDSASEDRNCWKVHGPAWMRREHWEGVRNKLAEEKWIEKSQEAARNRTVKPESKAHTSGSISFGTHKRKMELERSPTFRELFEKMHKGMDSFVSERAYLVAKSYDKNMIEKYVEGMQQPKLDTETWMVATDGLLSATLDMVWS</sequence>
<reference evidence="1" key="1">
    <citation type="submission" date="2017-07" db="EMBL/GenBank/DDBJ databases">
        <title>Taro Niue Genome Assembly and Annotation.</title>
        <authorList>
            <person name="Atibalentja N."/>
            <person name="Keating K."/>
            <person name="Fields C.J."/>
        </authorList>
    </citation>
    <scope>NUCLEOTIDE SEQUENCE</scope>
    <source>
        <strain evidence="1">Niue_2</strain>
        <tissue evidence="1">Leaf</tissue>
    </source>
</reference>
<evidence type="ECO:0000313" key="2">
    <source>
        <dbReference type="Proteomes" id="UP000652761"/>
    </source>
</evidence>
<gene>
    <name evidence="1" type="ORF">Taro_055782</name>
</gene>
<dbReference type="InterPro" id="IPR004252">
    <property type="entry name" value="Probable_transposase_24"/>
</dbReference>
<dbReference type="EMBL" id="NMUH01013761">
    <property type="protein sequence ID" value="MQM22725.1"/>
    <property type="molecule type" value="Genomic_DNA"/>
</dbReference>
<dbReference type="AlphaFoldDB" id="A0A843XVA8"/>
<organism evidence="1 2">
    <name type="scientific">Colocasia esculenta</name>
    <name type="common">Wild taro</name>
    <name type="synonym">Arum esculentum</name>
    <dbReference type="NCBI Taxonomy" id="4460"/>
    <lineage>
        <taxon>Eukaryota</taxon>
        <taxon>Viridiplantae</taxon>
        <taxon>Streptophyta</taxon>
        <taxon>Embryophyta</taxon>
        <taxon>Tracheophyta</taxon>
        <taxon>Spermatophyta</taxon>
        <taxon>Magnoliopsida</taxon>
        <taxon>Liliopsida</taxon>
        <taxon>Araceae</taxon>
        <taxon>Aroideae</taxon>
        <taxon>Colocasieae</taxon>
        <taxon>Colocasia</taxon>
    </lineage>
</organism>
<proteinExistence type="predicted"/>
<keyword evidence="2" id="KW-1185">Reference proteome</keyword>
<name>A0A843XVA8_COLES</name>
<protein>
    <submittedName>
        <fullName evidence="1">Uncharacterized protein</fullName>
    </submittedName>
</protein>
<comment type="caution">
    <text evidence="1">The sequence shown here is derived from an EMBL/GenBank/DDBJ whole genome shotgun (WGS) entry which is preliminary data.</text>
</comment>
<accession>A0A843XVA8</accession>